<proteinExistence type="predicted"/>
<comment type="caution">
    <text evidence="2">The sequence shown here is derived from an EMBL/GenBank/DDBJ whole genome shotgun (WGS) entry which is preliminary data.</text>
</comment>
<reference evidence="2 3" key="1">
    <citation type="submission" date="2018-08" db="EMBL/GenBank/DDBJ databases">
        <title>Fulvimarina sp. 85, whole genome shotgun sequence.</title>
        <authorList>
            <person name="Tuo L."/>
        </authorList>
    </citation>
    <scope>NUCLEOTIDE SEQUENCE [LARGE SCALE GENOMIC DNA]</scope>
    <source>
        <strain evidence="2 3">85</strain>
    </source>
</reference>
<dbReference type="Proteomes" id="UP000264310">
    <property type="component" value="Unassembled WGS sequence"/>
</dbReference>
<name>A0A371XAQ2_9HYPH</name>
<evidence type="ECO:0000313" key="3">
    <source>
        <dbReference type="Proteomes" id="UP000264310"/>
    </source>
</evidence>
<dbReference type="PIRSF" id="PIRSF032131">
    <property type="entry name" value="UCP032131"/>
    <property type="match status" value="1"/>
</dbReference>
<evidence type="ECO:0000313" key="2">
    <source>
        <dbReference type="EMBL" id="RFC66313.1"/>
    </source>
</evidence>
<dbReference type="Pfam" id="PF06676">
    <property type="entry name" value="DUF1178"/>
    <property type="match status" value="1"/>
</dbReference>
<protein>
    <submittedName>
        <fullName evidence="2">DUF1178 family protein</fullName>
    </submittedName>
</protein>
<dbReference type="InterPro" id="IPR009562">
    <property type="entry name" value="DUF1178"/>
</dbReference>
<feature type="region of interest" description="Disordered" evidence="1">
    <location>
        <begin position="51"/>
        <end position="84"/>
    </location>
</feature>
<gene>
    <name evidence="2" type="ORF">DYI37_02355</name>
</gene>
<evidence type="ECO:0000256" key="1">
    <source>
        <dbReference type="SAM" id="MobiDB-lite"/>
    </source>
</evidence>
<accession>A0A371XAQ2</accession>
<dbReference type="EMBL" id="QURL01000001">
    <property type="protein sequence ID" value="RFC66313.1"/>
    <property type="molecule type" value="Genomic_DNA"/>
</dbReference>
<organism evidence="2 3">
    <name type="scientific">Fulvimarina endophytica</name>
    <dbReference type="NCBI Taxonomy" id="2293836"/>
    <lineage>
        <taxon>Bacteria</taxon>
        <taxon>Pseudomonadati</taxon>
        <taxon>Pseudomonadota</taxon>
        <taxon>Alphaproteobacteria</taxon>
        <taxon>Hyphomicrobiales</taxon>
        <taxon>Aurantimonadaceae</taxon>
        <taxon>Fulvimarina</taxon>
    </lineage>
</organism>
<keyword evidence="3" id="KW-1185">Reference proteome</keyword>
<sequence>MISYALKCEGGHRFDVWFRSGEDCDAQLQRKLVACAICGTSEVRKALMRPALSSGTARETEPETMAAVPATTPQASSANEGHLGPGAQRLAELWSALHAQAREFRSRSEYVGPRFAEEARKIHYGETEKRSVYGEATPSEVEALSEEGIAALPLPALPEDRN</sequence>
<dbReference type="RefSeq" id="WP_116681565.1">
    <property type="nucleotide sequence ID" value="NZ_QURL01000001.1"/>
</dbReference>
<dbReference type="OrthoDB" id="9799894at2"/>
<dbReference type="AlphaFoldDB" id="A0A371XAQ2"/>